<dbReference type="PANTHER" id="PTHR35801">
    <property type="entry name" value="PHOSPHOSERINE PHOSPHATASE RSBX"/>
    <property type="match status" value="1"/>
</dbReference>
<keyword evidence="2" id="KW-0723">Serine/threonine-protein kinase</keyword>
<keyword evidence="2" id="KW-0808">Transferase</keyword>
<sequence>MGAVNTATALNCEDIAWFRDGASLAAAARGAAATLARRIGLNSHRAAEVALAVTEAATNVQRHADDGALLLRVVRSGDQAGVEFLTVDSGPGMTDVPAALADGSSSAGTLGIGLGAVARLADQFDLHSVPGRGTVMAAQFWPRTADGRAVVASRDLSTAAGVTRPISGETVCGDAWAVRTDDSVAAGDRPAILVMLCDGLGHGPLAARASQAAVKAFHDTRDLSPAGALGAIHLALRGTRGGAVAVARIEPAAGRVLYCGIGNVSGFLVGDDGRRALLSAPGIVGAQMRRLRTFEEALPAHGALVMHSDGLTERWDHGTLPGLLSHTPLVMAGQLLREAGVRRDDASVVVIKGAW</sequence>
<dbReference type="Proteomes" id="UP000240429">
    <property type="component" value="Unassembled WGS sequence"/>
</dbReference>
<dbReference type="AlphaFoldDB" id="A0A2P8QFI2"/>
<dbReference type="Gene3D" id="3.30.565.10">
    <property type="entry name" value="Histidine kinase-like ATPase, C-terminal domain"/>
    <property type="match status" value="1"/>
</dbReference>
<dbReference type="InterPro" id="IPR003594">
    <property type="entry name" value="HATPase_dom"/>
</dbReference>
<dbReference type="Pfam" id="PF13581">
    <property type="entry name" value="HATPase_c_2"/>
    <property type="match status" value="1"/>
</dbReference>
<organism evidence="2 3">
    <name type="scientific">Streptomyces dioscori</name>
    <dbReference type="NCBI Taxonomy" id="2109333"/>
    <lineage>
        <taxon>Bacteria</taxon>
        <taxon>Bacillati</taxon>
        <taxon>Actinomycetota</taxon>
        <taxon>Actinomycetes</taxon>
        <taxon>Kitasatosporales</taxon>
        <taxon>Streptomycetaceae</taxon>
        <taxon>Streptomyces</taxon>
        <taxon>Streptomyces aurantiacus group</taxon>
    </lineage>
</organism>
<dbReference type="SUPFAM" id="SSF81606">
    <property type="entry name" value="PP2C-like"/>
    <property type="match status" value="1"/>
</dbReference>
<comment type="caution">
    <text evidence="2">The sequence shown here is derived from an EMBL/GenBank/DDBJ whole genome shotgun (WGS) entry which is preliminary data.</text>
</comment>
<dbReference type="CDD" id="cd16934">
    <property type="entry name" value="HATPase_RsbT-like"/>
    <property type="match status" value="1"/>
</dbReference>
<evidence type="ECO:0000313" key="2">
    <source>
        <dbReference type="EMBL" id="PSM44997.1"/>
    </source>
</evidence>
<reference evidence="2 3" key="1">
    <citation type="submission" date="2018-03" db="EMBL/GenBank/DDBJ databases">
        <title>Streptomyces dioscori sp. nov., a novel endophytic actinobacterium isolated from bulbil of Dioscorea bulbifera L.</title>
        <authorList>
            <person name="Zhikuan W."/>
        </authorList>
    </citation>
    <scope>NUCLEOTIDE SEQUENCE [LARGE SCALE GENOMIC DNA]</scope>
    <source>
        <strain evidence="2 3">A217</strain>
    </source>
</reference>
<feature type="domain" description="PPM-type phosphatase" evidence="1">
    <location>
        <begin position="153"/>
        <end position="353"/>
    </location>
</feature>
<dbReference type="InterPro" id="IPR036890">
    <property type="entry name" value="HATPase_C_sf"/>
</dbReference>
<dbReference type="InterPro" id="IPR001932">
    <property type="entry name" value="PPM-type_phosphatase-like_dom"/>
</dbReference>
<dbReference type="OrthoDB" id="479131at2"/>
<accession>A0A2P8QFI2</accession>
<gene>
    <name evidence="2" type="ORF">C6Y14_02560</name>
</gene>
<dbReference type="SUPFAM" id="SSF55874">
    <property type="entry name" value="ATPase domain of HSP90 chaperone/DNA topoisomerase II/histidine kinase"/>
    <property type="match status" value="1"/>
</dbReference>
<evidence type="ECO:0000313" key="3">
    <source>
        <dbReference type="Proteomes" id="UP000240429"/>
    </source>
</evidence>
<evidence type="ECO:0000259" key="1">
    <source>
        <dbReference type="SMART" id="SM00331"/>
    </source>
</evidence>
<dbReference type="Gene3D" id="3.60.40.10">
    <property type="entry name" value="PPM-type phosphatase domain"/>
    <property type="match status" value="1"/>
</dbReference>
<protein>
    <submittedName>
        <fullName evidence="2">Serine/threonine protein kinase</fullName>
    </submittedName>
</protein>
<dbReference type="InterPro" id="IPR036457">
    <property type="entry name" value="PPM-type-like_dom_sf"/>
</dbReference>
<name>A0A2P8QFI2_9ACTN</name>
<keyword evidence="2" id="KW-0418">Kinase</keyword>
<dbReference type="Pfam" id="PF07228">
    <property type="entry name" value="SpoIIE"/>
    <property type="match status" value="1"/>
</dbReference>
<proteinExistence type="predicted"/>
<dbReference type="RefSeq" id="WP_107014752.1">
    <property type="nucleotide sequence ID" value="NZ_KZ679038.1"/>
</dbReference>
<dbReference type="SMART" id="SM00331">
    <property type="entry name" value="PP2C_SIG"/>
    <property type="match status" value="1"/>
</dbReference>
<keyword evidence="3" id="KW-1185">Reference proteome</keyword>
<dbReference type="PANTHER" id="PTHR35801:SF1">
    <property type="entry name" value="PHOSPHOSERINE PHOSPHATASE RSBX"/>
    <property type="match status" value="1"/>
</dbReference>
<dbReference type="EMBL" id="PYBJ01000001">
    <property type="protein sequence ID" value="PSM44997.1"/>
    <property type="molecule type" value="Genomic_DNA"/>
</dbReference>
<dbReference type="GO" id="GO:0004674">
    <property type="term" value="F:protein serine/threonine kinase activity"/>
    <property type="evidence" value="ECO:0007669"/>
    <property type="project" value="UniProtKB-KW"/>
</dbReference>
<dbReference type="InterPro" id="IPR039248">
    <property type="entry name" value="Ptase_RsbX"/>
</dbReference>